<dbReference type="STRING" id="1745343.A0A2J6QL05"/>
<keyword evidence="3" id="KW-0804">Transcription</keyword>
<evidence type="ECO:0000313" key="7">
    <source>
        <dbReference type="EMBL" id="PMD26952.1"/>
    </source>
</evidence>
<dbReference type="SMART" id="SM00576">
    <property type="entry name" value="BTP"/>
    <property type="match status" value="1"/>
</dbReference>
<protein>
    <recommendedName>
        <fullName evidence="6">Bromodomain associated domain-containing protein</fullName>
    </recommendedName>
</protein>
<comment type="subcellular location">
    <subcellularLocation>
        <location evidence="1">Nucleus</location>
    </subcellularLocation>
</comment>
<dbReference type="InterPro" id="IPR006565">
    <property type="entry name" value="BTP"/>
</dbReference>
<dbReference type="OrthoDB" id="5402929at2759"/>
<sequence>MTTPQALHHSLLRPCILQILRAAGYHSTRPSVLDTLTDLAARYMLLLAQTTVKHASLNHNEPELSLEISIQDVRMAMQDCGALIPEKVLEEQEFYGQEDTRGVDAFIAWATGKVNSEIRRVGLEGSDGAKEDYLTVLKKKHSTNDEETRYIGTVLGKPAEPRVIKVEGSEVTSLKEWAERLNNPKTPESNMPSSRRQSSALSSLGDDTVEEMEF</sequence>
<dbReference type="EMBL" id="KZ613467">
    <property type="protein sequence ID" value="PMD26952.1"/>
    <property type="molecule type" value="Genomic_DNA"/>
</dbReference>
<organism evidence="7 8">
    <name type="scientific">Hyaloscypha hepaticicola</name>
    <dbReference type="NCBI Taxonomy" id="2082293"/>
    <lineage>
        <taxon>Eukaryota</taxon>
        <taxon>Fungi</taxon>
        <taxon>Dikarya</taxon>
        <taxon>Ascomycota</taxon>
        <taxon>Pezizomycotina</taxon>
        <taxon>Leotiomycetes</taxon>
        <taxon>Helotiales</taxon>
        <taxon>Hyaloscyphaceae</taxon>
        <taxon>Hyaloscypha</taxon>
    </lineage>
</organism>
<keyword evidence="2" id="KW-0805">Transcription regulation</keyword>
<dbReference type="GO" id="GO:0046982">
    <property type="term" value="F:protein heterodimerization activity"/>
    <property type="evidence" value="ECO:0007669"/>
    <property type="project" value="InterPro"/>
</dbReference>
<feature type="compositionally biased region" description="Low complexity" evidence="5">
    <location>
        <begin position="193"/>
        <end position="204"/>
    </location>
</feature>
<dbReference type="GO" id="GO:0005634">
    <property type="term" value="C:nucleus"/>
    <property type="evidence" value="ECO:0007669"/>
    <property type="project" value="UniProtKB-SubCell"/>
</dbReference>
<dbReference type="InterPro" id="IPR009072">
    <property type="entry name" value="Histone-fold"/>
</dbReference>
<evidence type="ECO:0000256" key="3">
    <source>
        <dbReference type="ARBA" id="ARBA00023163"/>
    </source>
</evidence>
<evidence type="ECO:0000313" key="8">
    <source>
        <dbReference type="Proteomes" id="UP000235672"/>
    </source>
</evidence>
<dbReference type="CDD" id="cd00076">
    <property type="entry name" value="HFD_SF"/>
    <property type="match status" value="1"/>
</dbReference>
<evidence type="ECO:0000256" key="1">
    <source>
        <dbReference type="ARBA" id="ARBA00004123"/>
    </source>
</evidence>
<evidence type="ECO:0000259" key="6">
    <source>
        <dbReference type="SMART" id="SM00576"/>
    </source>
</evidence>
<evidence type="ECO:0000256" key="5">
    <source>
        <dbReference type="SAM" id="MobiDB-lite"/>
    </source>
</evidence>
<proteinExistence type="predicted"/>
<evidence type="ECO:0000256" key="2">
    <source>
        <dbReference type="ARBA" id="ARBA00023015"/>
    </source>
</evidence>
<keyword evidence="4" id="KW-0539">Nucleus</keyword>
<dbReference type="Proteomes" id="UP000235672">
    <property type="component" value="Unassembled WGS sequence"/>
</dbReference>
<dbReference type="Pfam" id="PF07524">
    <property type="entry name" value="Bromo_TP"/>
    <property type="match status" value="1"/>
</dbReference>
<gene>
    <name evidence="7" type="ORF">NA56DRAFT_698193</name>
</gene>
<reference evidence="7 8" key="1">
    <citation type="submission" date="2016-05" db="EMBL/GenBank/DDBJ databases">
        <title>A degradative enzymes factory behind the ericoid mycorrhizal symbiosis.</title>
        <authorList>
            <consortium name="DOE Joint Genome Institute"/>
            <person name="Martino E."/>
            <person name="Morin E."/>
            <person name="Grelet G."/>
            <person name="Kuo A."/>
            <person name="Kohler A."/>
            <person name="Daghino S."/>
            <person name="Barry K."/>
            <person name="Choi C."/>
            <person name="Cichocki N."/>
            <person name="Clum A."/>
            <person name="Copeland A."/>
            <person name="Hainaut M."/>
            <person name="Haridas S."/>
            <person name="Labutti K."/>
            <person name="Lindquist E."/>
            <person name="Lipzen A."/>
            <person name="Khouja H.-R."/>
            <person name="Murat C."/>
            <person name="Ohm R."/>
            <person name="Olson A."/>
            <person name="Spatafora J."/>
            <person name="Veneault-Fourrey C."/>
            <person name="Henrissat B."/>
            <person name="Grigoriev I."/>
            <person name="Martin F."/>
            <person name="Perotto S."/>
        </authorList>
    </citation>
    <scope>NUCLEOTIDE SEQUENCE [LARGE SCALE GENOMIC DNA]</scope>
    <source>
        <strain evidence="7 8">UAMH 7357</strain>
    </source>
</reference>
<feature type="region of interest" description="Disordered" evidence="5">
    <location>
        <begin position="175"/>
        <end position="214"/>
    </location>
</feature>
<feature type="compositionally biased region" description="Polar residues" evidence="5">
    <location>
        <begin position="183"/>
        <end position="192"/>
    </location>
</feature>
<dbReference type="Gene3D" id="1.10.20.10">
    <property type="entry name" value="Histone, subunit A"/>
    <property type="match status" value="1"/>
</dbReference>
<name>A0A2J6QL05_9HELO</name>
<feature type="domain" description="Bromodomain associated" evidence="6">
    <location>
        <begin position="5"/>
        <end position="86"/>
    </location>
</feature>
<evidence type="ECO:0000256" key="4">
    <source>
        <dbReference type="ARBA" id="ARBA00023242"/>
    </source>
</evidence>
<keyword evidence="8" id="KW-1185">Reference proteome</keyword>
<accession>A0A2J6QL05</accession>
<dbReference type="AlphaFoldDB" id="A0A2J6QL05"/>